<dbReference type="Gene3D" id="3.40.630.30">
    <property type="match status" value="1"/>
</dbReference>
<proteinExistence type="inferred from homology"/>
<dbReference type="SUPFAM" id="SSF55729">
    <property type="entry name" value="Acyl-CoA N-acyltransferases (Nat)"/>
    <property type="match status" value="1"/>
</dbReference>
<sequence>MGVIRIRAGAPEDSDLIFHYICELAVYERARNEVTATPAMLREALFGEQPRAFSLICDIDNEPAGFAIYFYSFSTWLGKYGLFLEDLYVSPDHRGQGAGKALLRYLAQQAVAEGCGRFEWNVLDWNEPAIRFYEACGAVAMSEWEGYRLEGDALQRFATEPGPP</sequence>
<evidence type="ECO:0000313" key="5">
    <source>
        <dbReference type="EMBL" id="KAA1190400.1"/>
    </source>
</evidence>
<organism evidence="5 6">
    <name type="scientific">Pseudohalioglobus sediminis</name>
    <dbReference type="NCBI Taxonomy" id="2606449"/>
    <lineage>
        <taxon>Bacteria</taxon>
        <taxon>Pseudomonadati</taxon>
        <taxon>Pseudomonadota</taxon>
        <taxon>Gammaproteobacteria</taxon>
        <taxon>Cellvibrionales</taxon>
        <taxon>Halieaceae</taxon>
        <taxon>Pseudohalioglobus</taxon>
    </lineage>
</organism>
<dbReference type="PANTHER" id="PTHR10545:SF29">
    <property type="entry name" value="GH14572P-RELATED"/>
    <property type="match status" value="1"/>
</dbReference>
<dbReference type="Pfam" id="PF00583">
    <property type="entry name" value="Acetyltransf_1"/>
    <property type="match status" value="1"/>
</dbReference>
<feature type="domain" description="N-acetyltransferase" evidence="4">
    <location>
        <begin position="4"/>
        <end position="159"/>
    </location>
</feature>
<dbReference type="PANTHER" id="PTHR10545">
    <property type="entry name" value="DIAMINE N-ACETYLTRANSFERASE"/>
    <property type="match status" value="1"/>
</dbReference>
<reference evidence="5 6" key="1">
    <citation type="submission" date="2019-09" db="EMBL/GenBank/DDBJ databases">
        <authorList>
            <person name="Chen X.-Y."/>
        </authorList>
    </citation>
    <scope>NUCLEOTIDE SEQUENCE [LARGE SCALE GENOMIC DNA]</scope>
    <source>
        <strain evidence="5 6">NY5</strain>
    </source>
</reference>
<dbReference type="PROSITE" id="PS51186">
    <property type="entry name" value="GNAT"/>
    <property type="match status" value="1"/>
</dbReference>
<protein>
    <submittedName>
        <fullName evidence="5">GNAT family N-acetyltransferase</fullName>
    </submittedName>
</protein>
<dbReference type="GO" id="GO:0008080">
    <property type="term" value="F:N-acetyltransferase activity"/>
    <property type="evidence" value="ECO:0007669"/>
    <property type="project" value="UniProtKB-ARBA"/>
</dbReference>
<evidence type="ECO:0000313" key="6">
    <source>
        <dbReference type="Proteomes" id="UP000323708"/>
    </source>
</evidence>
<evidence type="ECO:0000256" key="2">
    <source>
        <dbReference type="ARBA" id="ARBA00022679"/>
    </source>
</evidence>
<evidence type="ECO:0000256" key="1">
    <source>
        <dbReference type="ARBA" id="ARBA00008694"/>
    </source>
</evidence>
<evidence type="ECO:0000256" key="3">
    <source>
        <dbReference type="ARBA" id="ARBA00023315"/>
    </source>
</evidence>
<dbReference type="EMBL" id="VTUX01000005">
    <property type="protein sequence ID" value="KAA1190400.1"/>
    <property type="molecule type" value="Genomic_DNA"/>
</dbReference>
<keyword evidence="2 5" id="KW-0808">Transferase</keyword>
<gene>
    <name evidence="5" type="ORF">F0M18_11320</name>
</gene>
<comment type="similarity">
    <text evidence="1">Belongs to the acetyltransferase family.</text>
</comment>
<dbReference type="RefSeq" id="WP_149611556.1">
    <property type="nucleotide sequence ID" value="NZ_VTUX01000005.1"/>
</dbReference>
<keyword evidence="6" id="KW-1185">Reference proteome</keyword>
<accession>A0A5B0WTJ4</accession>
<keyword evidence="3" id="KW-0012">Acyltransferase</keyword>
<dbReference type="FunFam" id="3.40.630.30:FF:000064">
    <property type="entry name" value="GNAT family acetyltransferase"/>
    <property type="match status" value="1"/>
</dbReference>
<evidence type="ECO:0000259" key="4">
    <source>
        <dbReference type="PROSITE" id="PS51186"/>
    </source>
</evidence>
<dbReference type="InterPro" id="IPR051016">
    <property type="entry name" value="Diverse_Substrate_AcTransf"/>
</dbReference>
<dbReference type="InterPro" id="IPR016181">
    <property type="entry name" value="Acyl_CoA_acyltransferase"/>
</dbReference>
<dbReference type="CDD" id="cd04301">
    <property type="entry name" value="NAT_SF"/>
    <property type="match status" value="1"/>
</dbReference>
<name>A0A5B0WTJ4_9GAMM</name>
<dbReference type="AlphaFoldDB" id="A0A5B0WTJ4"/>
<dbReference type="Proteomes" id="UP000323708">
    <property type="component" value="Unassembled WGS sequence"/>
</dbReference>
<dbReference type="InterPro" id="IPR000182">
    <property type="entry name" value="GNAT_dom"/>
</dbReference>
<comment type="caution">
    <text evidence="5">The sequence shown here is derived from an EMBL/GenBank/DDBJ whole genome shotgun (WGS) entry which is preliminary data.</text>
</comment>